<dbReference type="GO" id="GO:0030246">
    <property type="term" value="F:carbohydrate binding"/>
    <property type="evidence" value="ECO:0007669"/>
    <property type="project" value="InterPro"/>
</dbReference>
<dbReference type="InterPro" id="IPR005084">
    <property type="entry name" value="CBM6"/>
</dbReference>
<evidence type="ECO:0000256" key="1">
    <source>
        <dbReference type="SAM" id="MobiDB-lite"/>
    </source>
</evidence>
<dbReference type="PANTHER" id="PTHR35803:SF1">
    <property type="entry name" value="GLUCAN 1,4-ALPHA-GLUCOSIDASE SUSB"/>
    <property type="match status" value="1"/>
</dbReference>
<dbReference type="PROSITE" id="PS51175">
    <property type="entry name" value="CBM6"/>
    <property type="match status" value="1"/>
</dbReference>
<dbReference type="InterPro" id="IPR029486">
    <property type="entry name" value="GH97_N"/>
</dbReference>
<dbReference type="Gene3D" id="3.20.20.70">
    <property type="entry name" value="Aldolase class I"/>
    <property type="match status" value="2"/>
</dbReference>
<dbReference type="InterPro" id="IPR019248">
    <property type="entry name" value="Glucodextran_C"/>
</dbReference>
<dbReference type="SUPFAM" id="SSF49785">
    <property type="entry name" value="Galactose-binding domain-like"/>
    <property type="match status" value="1"/>
</dbReference>
<name>A0A256JDW6_HALEZ</name>
<dbReference type="Pfam" id="PF09985">
    <property type="entry name" value="Glucodextran_C"/>
    <property type="match status" value="1"/>
</dbReference>
<dbReference type="InterPro" id="IPR013785">
    <property type="entry name" value="Aldolase_TIM"/>
</dbReference>
<dbReference type="InterPro" id="IPR052720">
    <property type="entry name" value="Glycosyl_hydrolase_97"/>
</dbReference>
<feature type="region of interest" description="Disordered" evidence="1">
    <location>
        <begin position="346"/>
        <end position="382"/>
    </location>
</feature>
<dbReference type="Proteomes" id="UP000215607">
    <property type="component" value="Unassembled WGS sequence"/>
</dbReference>
<evidence type="ECO:0000259" key="2">
    <source>
        <dbReference type="PROSITE" id="PS51175"/>
    </source>
</evidence>
<dbReference type="Gene3D" id="2.60.120.260">
    <property type="entry name" value="Galactose-binding domain-like"/>
    <property type="match status" value="1"/>
</dbReference>
<protein>
    <submittedName>
        <fullName evidence="3">Alpha-glucosidase</fullName>
    </submittedName>
</protein>
<dbReference type="EMBL" id="NHPA01000048">
    <property type="protein sequence ID" value="OYR66940.1"/>
    <property type="molecule type" value="Genomic_DNA"/>
</dbReference>
<sequence>MLLGGAAGASAVGTGAFSSITTNQDVSVEVAGDTSGYLGLTPSTGPNGEYATVTGANQLGLNFSDTAAGGQGVGTDSVYTFDNVFQITNQGTQTIYIWGTFDFANVPFSTDAIYFYPGNNRDERLRDGQDEVLGLGVGESESIGVYIDTEAVTTEQTLPVTIRSAVEKPNASNAVDQEDLATQTVSSPDGSINMTVDVSSGVPNYTVTYEGTTYVESSPIGFNFSGQEAFGTDISGSGPNILVTGGERGTATEEWTPEWGEFASVEEEYSYLTLNLQETTEDGRAASLEVRVFNSGLGFRVVLDDGFGEFSIDSENTEFNFAGDYDAWWIENEWVNPRFEQEYATGTLSDIPSGGGSTRPNGNSVRRGAHTPLTMDTGGNGPYLSVHESNLKNYASLSLASQSNAGSPEFAAELAPLPDGSSVKASAPHMTPWRTIQIGDTPGDLIESQLIPLLADPLDEAAFPGGDTSWLENGRKYVGIWWTMIAGSANWEYKSDSEISGDPARYIHGARTERMKRYMRFASEHGLDSVLAEGWNKGWSSYGANADGTALEIGIDDSYPDFDVNEVTEFGANLSTPVEMTIHNETSGNLGNYEDEIENEDIFEAYESAGIRSIKNGYVNDPGLYDKLSDQEATHTHHSQRAVNHHQTVIQAAAANRQMLEIHEGIKPTGEIRTYPNVAAREVVKAQEYDGFPDITGAPLGSNVGRDHHVTLPFTRMLAGPTSYQPGIFDITFNDSEGQIQTTRAKQLAMYPVYLAGLQMAADRIEAYIDSTFEIGEFVQAQAGDLNNMITADQWRNAYGAHYVPVDPSRGDPNRESTATFIIKNVAEAGTYDLHLRYASDEEENRFEVTNNGPEFTLSVNGSKRKVTPAFTDYWDDWDIHTVSIDLEAGDNTVAIELGLNEVGGLNLNTIGVTEQNSDPPFPAAYTDFEDRHTERENYDTEPEFDFIKQVPTNWDETTVVDAAIGEYIIVARRSGEEWFLGAMTDGNARDLTVPLDEFLTARDNGWSVTEYADAPGTGVDSDPTKVEISNYRASVSDIVTVSMGASGGAAMRIRPADSPSVTVAEFDDPKGDDNGPGSYTYPTANNFNDGAFDLRSFRVLETDQKYRFTFEVEDLYDTFGGTFSPHYFLVYLRDPEADGGRTEKFEDKNLSPKLTANFAKAWQYRIDASGFGTGMIDANGQKVATPDVSANFESNTADISIPKSVIGGDLSGWELLPVVASEESGSLRSVKADAGGFNFGGAKEDAVDSAPQVIDMITPEGTTQSEALSYDKNTPATLPFVSL</sequence>
<proteinExistence type="predicted"/>
<dbReference type="RefSeq" id="WP_094593113.1">
    <property type="nucleotide sequence ID" value="NZ_NHPA01000048.1"/>
</dbReference>
<dbReference type="Gene3D" id="2.60.40.1190">
    <property type="match status" value="1"/>
</dbReference>
<dbReference type="InterPro" id="IPR014718">
    <property type="entry name" value="GH-type_carb-bd"/>
</dbReference>
<reference evidence="3 4" key="1">
    <citation type="journal article" date="2014" name="Front. Microbiol.">
        <title>Population and genomic analysis of the genus Halorubrum.</title>
        <authorList>
            <person name="Fullmer M.S."/>
            <person name="Soucy S.M."/>
            <person name="Swithers K.S."/>
            <person name="Makkay A.M."/>
            <person name="Wheeler R."/>
            <person name="Ventosa A."/>
            <person name="Gogarten J.P."/>
            <person name="Papke R.T."/>
        </authorList>
    </citation>
    <scope>NUCLEOTIDE SEQUENCE [LARGE SCALE GENOMIC DNA]</scope>
    <source>
        <strain evidence="3 4">Ga2p</strain>
    </source>
</reference>
<dbReference type="PANTHER" id="PTHR35803">
    <property type="entry name" value="GLUCAN 1,4-ALPHA-GLUCOSIDASE SUSB-RELATED"/>
    <property type="match status" value="1"/>
</dbReference>
<gene>
    <name evidence="3" type="ORF">DJ79_10600</name>
</gene>
<dbReference type="InterPro" id="IPR019563">
    <property type="entry name" value="GH97_catalytic"/>
</dbReference>
<dbReference type="SUPFAM" id="SSF49344">
    <property type="entry name" value="CBD9-like"/>
    <property type="match status" value="1"/>
</dbReference>
<organism evidence="3 4">
    <name type="scientific">Halorubrum ezzemoulense</name>
    <name type="common">Halorubrum chaoviator</name>
    <dbReference type="NCBI Taxonomy" id="337243"/>
    <lineage>
        <taxon>Archaea</taxon>
        <taxon>Methanobacteriati</taxon>
        <taxon>Methanobacteriota</taxon>
        <taxon>Stenosarchaea group</taxon>
        <taxon>Halobacteria</taxon>
        <taxon>Halobacteriales</taxon>
        <taxon>Haloferacaceae</taxon>
        <taxon>Halorubrum</taxon>
    </lineage>
</organism>
<feature type="domain" description="CBM6" evidence="2">
    <location>
        <begin position="777"/>
        <end position="914"/>
    </location>
</feature>
<evidence type="ECO:0000313" key="4">
    <source>
        <dbReference type="Proteomes" id="UP000215607"/>
    </source>
</evidence>
<accession>A0A256JDW6</accession>
<evidence type="ECO:0000313" key="3">
    <source>
        <dbReference type="EMBL" id="OYR66940.1"/>
    </source>
</evidence>
<comment type="caution">
    <text evidence="3">The sequence shown here is derived from an EMBL/GenBank/DDBJ whole genome shotgun (WGS) entry which is preliminary data.</text>
</comment>
<dbReference type="Gene3D" id="2.70.98.10">
    <property type="match status" value="1"/>
</dbReference>
<dbReference type="InterPro" id="IPR029483">
    <property type="entry name" value="GH97_C"/>
</dbReference>
<dbReference type="Pfam" id="PF14508">
    <property type="entry name" value="GH97_N"/>
    <property type="match status" value="1"/>
</dbReference>
<dbReference type="CDD" id="cd09626">
    <property type="entry name" value="DOMON_glucodextranase_like"/>
    <property type="match status" value="1"/>
</dbReference>
<dbReference type="Pfam" id="PF10566">
    <property type="entry name" value="Glyco_hydro_97"/>
    <property type="match status" value="1"/>
</dbReference>
<dbReference type="Pfam" id="PF14509">
    <property type="entry name" value="GH97_C"/>
    <property type="match status" value="1"/>
</dbReference>
<dbReference type="InterPro" id="IPR008979">
    <property type="entry name" value="Galactose-bd-like_sf"/>
</dbReference>